<dbReference type="Gene3D" id="3.40.1280.10">
    <property type="match status" value="1"/>
</dbReference>
<dbReference type="Pfam" id="PF00588">
    <property type="entry name" value="SpoU_methylase"/>
    <property type="match status" value="1"/>
</dbReference>
<dbReference type="GO" id="GO:0016423">
    <property type="term" value="F:tRNA (guanine) methyltransferase activity"/>
    <property type="evidence" value="ECO:0007669"/>
    <property type="project" value="InterPro"/>
</dbReference>
<gene>
    <name evidence="5" type="ORF">K470DRAFT_298217</name>
</gene>
<dbReference type="InterPro" id="IPR045330">
    <property type="entry name" value="TRM3/TARBP1"/>
</dbReference>
<feature type="region of interest" description="Disordered" evidence="3">
    <location>
        <begin position="962"/>
        <end position="991"/>
    </location>
</feature>
<feature type="domain" description="tRNA/rRNA methyltransferase SpoU type" evidence="4">
    <location>
        <begin position="1021"/>
        <end position="1166"/>
    </location>
</feature>
<dbReference type="CDD" id="cd18091">
    <property type="entry name" value="SpoU-like_TRM3-like"/>
    <property type="match status" value="1"/>
</dbReference>
<dbReference type="Proteomes" id="UP000799421">
    <property type="component" value="Unassembled WGS sequence"/>
</dbReference>
<dbReference type="GO" id="GO:0030488">
    <property type="term" value="P:tRNA methylation"/>
    <property type="evidence" value="ECO:0007669"/>
    <property type="project" value="InterPro"/>
</dbReference>
<evidence type="ECO:0000313" key="6">
    <source>
        <dbReference type="Proteomes" id="UP000799421"/>
    </source>
</evidence>
<organism evidence="5 6">
    <name type="scientific">Piedraia hortae CBS 480.64</name>
    <dbReference type="NCBI Taxonomy" id="1314780"/>
    <lineage>
        <taxon>Eukaryota</taxon>
        <taxon>Fungi</taxon>
        <taxon>Dikarya</taxon>
        <taxon>Ascomycota</taxon>
        <taxon>Pezizomycotina</taxon>
        <taxon>Dothideomycetes</taxon>
        <taxon>Dothideomycetidae</taxon>
        <taxon>Capnodiales</taxon>
        <taxon>Piedraiaceae</taxon>
        <taxon>Piedraia</taxon>
    </lineage>
</organism>
<keyword evidence="1" id="KW-0489">Methyltransferase</keyword>
<evidence type="ECO:0000259" key="4">
    <source>
        <dbReference type="Pfam" id="PF00588"/>
    </source>
</evidence>
<dbReference type="InterPro" id="IPR029028">
    <property type="entry name" value="Alpha/beta_knot_MTases"/>
</dbReference>
<dbReference type="PANTHER" id="PTHR12029">
    <property type="entry name" value="RNA METHYLTRANSFERASE"/>
    <property type="match status" value="1"/>
</dbReference>
<evidence type="ECO:0000313" key="5">
    <source>
        <dbReference type="EMBL" id="KAF2863224.1"/>
    </source>
</evidence>
<name>A0A6A7C6W6_9PEZI</name>
<dbReference type="InterPro" id="IPR029026">
    <property type="entry name" value="tRNA_m1G_MTases_N"/>
</dbReference>
<evidence type="ECO:0000256" key="1">
    <source>
        <dbReference type="ARBA" id="ARBA00022603"/>
    </source>
</evidence>
<dbReference type="SUPFAM" id="SSF75217">
    <property type="entry name" value="alpha/beta knot"/>
    <property type="match status" value="1"/>
</dbReference>
<dbReference type="PANTHER" id="PTHR12029:SF11">
    <property type="entry name" value="METHYLTRANSFERASE TARBP1-RELATED"/>
    <property type="match status" value="1"/>
</dbReference>
<keyword evidence="6" id="KW-1185">Reference proteome</keyword>
<dbReference type="OrthoDB" id="241340at2759"/>
<dbReference type="GO" id="GO:0003723">
    <property type="term" value="F:RNA binding"/>
    <property type="evidence" value="ECO:0007669"/>
    <property type="project" value="InterPro"/>
</dbReference>
<accession>A0A6A7C6W6</accession>
<protein>
    <recommendedName>
        <fullName evidence="4">tRNA/rRNA methyltransferase SpoU type domain-containing protein</fullName>
    </recommendedName>
</protein>
<proteinExistence type="predicted"/>
<reference evidence="5" key="1">
    <citation type="journal article" date="2020" name="Stud. Mycol.">
        <title>101 Dothideomycetes genomes: a test case for predicting lifestyles and emergence of pathogens.</title>
        <authorList>
            <person name="Haridas S."/>
            <person name="Albert R."/>
            <person name="Binder M."/>
            <person name="Bloem J."/>
            <person name="Labutti K."/>
            <person name="Salamov A."/>
            <person name="Andreopoulos B."/>
            <person name="Baker S."/>
            <person name="Barry K."/>
            <person name="Bills G."/>
            <person name="Bluhm B."/>
            <person name="Cannon C."/>
            <person name="Castanera R."/>
            <person name="Culley D."/>
            <person name="Daum C."/>
            <person name="Ezra D."/>
            <person name="Gonzalez J."/>
            <person name="Henrissat B."/>
            <person name="Kuo A."/>
            <person name="Liang C."/>
            <person name="Lipzen A."/>
            <person name="Lutzoni F."/>
            <person name="Magnuson J."/>
            <person name="Mondo S."/>
            <person name="Nolan M."/>
            <person name="Ohm R."/>
            <person name="Pangilinan J."/>
            <person name="Park H.-J."/>
            <person name="Ramirez L."/>
            <person name="Alfaro M."/>
            <person name="Sun H."/>
            <person name="Tritt A."/>
            <person name="Yoshinaga Y."/>
            <person name="Zwiers L.-H."/>
            <person name="Turgeon B."/>
            <person name="Goodwin S."/>
            <person name="Spatafora J."/>
            <person name="Crous P."/>
            <person name="Grigoriev I."/>
        </authorList>
    </citation>
    <scope>NUCLEOTIDE SEQUENCE</scope>
    <source>
        <strain evidence="5">CBS 480.64</strain>
    </source>
</reference>
<dbReference type="AlphaFoldDB" id="A0A6A7C6W6"/>
<evidence type="ECO:0000256" key="2">
    <source>
        <dbReference type="ARBA" id="ARBA00022679"/>
    </source>
</evidence>
<dbReference type="InterPro" id="IPR001537">
    <property type="entry name" value="SpoU_MeTrfase"/>
</dbReference>
<keyword evidence="2" id="KW-0808">Transferase</keyword>
<dbReference type="EMBL" id="MU005962">
    <property type="protein sequence ID" value="KAF2863224.1"/>
    <property type="molecule type" value="Genomic_DNA"/>
</dbReference>
<sequence length="1174" mass="130181">MIGPLIQALLEGLPENDRATFIHSALNAAAFDNVSEISIALDLGTLHSDKSTEKLLIENIADSVSKGHVDDILSTVDERDSFRHKLLQCIVERLCSLTGALAAPLNENVVLSFPDVILPAYTDGNPNQFTDQVQLSATSFLNIIDRLFESSLILAAVKQEDVCVGAQHTLSLMISRGLDISERNQDLFRKAILMLSTVDSPTHRRIGDDLWLQMALSNPAILGPCIDSDYWKILIKGLRVGDDEQRKKCLGIIRPSVAIAASSEELRPSICSKTNAALPVIIEHYERYCTVFETILLGRYLNQVIECEPELTMLSFSSSAIRPEWLYAVLSAVLACATQNSTRKFIGNWIMSSNFQPEASDDFVAFLEQSFLPWVTQGALFTSTLKPSDDAWRCEHGDRLVGYVLQLLCANAGTDIGNALVTAVLSAIIGKRTGQFAYAGVYLLEGVGRAFDESNGTVVTAEHMETIAQLAAWSELPEVARDYVTVRCTKMCWDYTSRNGPCDSTARVSSDWQTVQSRILNGKAAGPISSWISQSSKRDRKEIETLEKIDCFLANASDGGTVSAPEANAFLEDIWTDLEYLEWPKKVLIRYPEVLFHSSIAKLLQPSEELCTTVTNKLHVLQQLAENRTYLLPPVMLKMRKIIPEAAQTLSISGFVLRQTEQLFAPTVETRIEVATISLLINVHPLLSPFGYEYYFGQPPSAGVAALLDIVSRLGPKHAKDVLDNLLPRWVMQKTPPLTISPWKSSLQLQIMLLCCEEVCPELDEPQTVKMLNDLHYVLSIEPLPRYRYLLNWMIARIYLHRPHLRSKILQDLSTKDHHSNPKYLASLMKIAAMLATAVTGDEEFANQISTSFVPLAASSKVVIRHEAQWQFPILIDHAKAQGWTSITQSPAFLVLDEYIRSLARYDDPPIERKLDVLDPVKDHTLSNLVAGPWFGLDHVERPLCSRDDFVSLHSEHLPKSCIPLGEPLPPPPIATQESSPPTQDQDQDQDLVPSTYTSTRALQTKGTAYLAQTPRPRRSVILIASFISSPSNLGGLSRAGEIFGISELHVQNQNITTSSDFRSVAVSSHLHLPIHQLSAANVAGFLAEKRDEGWRVVGIEQTDRSHILGREGEYIIPEKVVLVLGSEKGGIPAHVLGECEDLIEIPQVGVTRSLNVQTAASIVLYEYARWHGS</sequence>
<evidence type="ECO:0000256" key="3">
    <source>
        <dbReference type="SAM" id="MobiDB-lite"/>
    </source>
</evidence>
<dbReference type="InterPro" id="IPR044748">
    <property type="entry name" value="Trm3/TARBP1_C"/>
</dbReference>